<dbReference type="AlphaFoldDB" id="A0A370WSL7"/>
<evidence type="ECO:0000313" key="3">
    <source>
        <dbReference type="Proteomes" id="UP000254258"/>
    </source>
</evidence>
<sequence>MALQGKFIIDNKPVLTLTIFGVGAFQAFSGNNIYRNRGGCTAVPDNGPIPTSRYWVVDRPMGGIRSRAIAWVKDAAGSRLGPSPHRDEWFALYRDDSKIDDYTWVDGVERGNFRLHPMGGRGISLGCITLSSYSDFQTIRRAFLNTSMIPAGNSTLSAYGLIEVIAYGGTCP</sequence>
<dbReference type="OrthoDB" id="6490254at2"/>
<dbReference type="Proteomes" id="UP000254258">
    <property type="component" value="Unassembled WGS sequence"/>
</dbReference>
<comment type="caution">
    <text evidence="2">The sequence shown here is derived from an EMBL/GenBank/DDBJ whole genome shotgun (WGS) entry which is preliminary data.</text>
</comment>
<dbReference type="InterPro" id="IPR021225">
    <property type="entry name" value="Tlde1_dom"/>
</dbReference>
<keyword evidence="3" id="KW-1185">Reference proteome</keyword>
<evidence type="ECO:0000259" key="1">
    <source>
        <dbReference type="Pfam" id="PF10908"/>
    </source>
</evidence>
<feature type="domain" description="Tlde1" evidence="1">
    <location>
        <begin position="24"/>
        <end position="148"/>
    </location>
</feature>
<protein>
    <submittedName>
        <fullName evidence="2">DUF2778 domain-containing protein</fullName>
    </submittedName>
</protein>
<dbReference type="Pfam" id="PF10908">
    <property type="entry name" value="Tlde1_dom"/>
    <property type="match status" value="1"/>
</dbReference>
<proteinExistence type="predicted"/>
<accession>A0A370WSL7</accession>
<reference evidence="2 3" key="1">
    <citation type="submission" date="2018-07" db="EMBL/GenBank/DDBJ databases">
        <title>Dyella monticola sp. nov. and Dyella psychrodurans sp. nov. isolated from monsoon evergreen broad-leaved forest soil of Dinghu Mountain, China.</title>
        <authorList>
            <person name="Gao Z."/>
            <person name="Qiu L."/>
        </authorList>
    </citation>
    <scope>NUCLEOTIDE SEQUENCE [LARGE SCALE GENOMIC DNA]</scope>
    <source>
        <strain evidence="2 3">4G-K06</strain>
    </source>
</reference>
<evidence type="ECO:0000313" key="2">
    <source>
        <dbReference type="EMBL" id="RDS79081.1"/>
    </source>
</evidence>
<dbReference type="RefSeq" id="WP_115497285.1">
    <property type="nucleotide sequence ID" value="NZ_QRBE01000017.1"/>
</dbReference>
<name>A0A370WSL7_9GAMM</name>
<dbReference type="EMBL" id="QRBE01000017">
    <property type="protein sequence ID" value="RDS79081.1"/>
    <property type="molecule type" value="Genomic_DNA"/>
</dbReference>
<organism evidence="2 3">
    <name type="scientific">Dyella monticola</name>
    <dbReference type="NCBI Taxonomy" id="1927958"/>
    <lineage>
        <taxon>Bacteria</taxon>
        <taxon>Pseudomonadati</taxon>
        <taxon>Pseudomonadota</taxon>
        <taxon>Gammaproteobacteria</taxon>
        <taxon>Lysobacterales</taxon>
        <taxon>Rhodanobacteraceae</taxon>
        <taxon>Dyella</taxon>
    </lineage>
</organism>
<gene>
    <name evidence="2" type="ORF">DWU98_19590</name>
</gene>